<keyword evidence="4" id="KW-1185">Reference proteome</keyword>
<feature type="compositionally biased region" description="Gly residues" evidence="2">
    <location>
        <begin position="239"/>
        <end position="249"/>
    </location>
</feature>
<accession>A0A2S6CB66</accession>
<dbReference type="Gene3D" id="3.40.50.300">
    <property type="entry name" value="P-loop containing nucleotide triphosphate hydrolases"/>
    <property type="match status" value="1"/>
</dbReference>
<dbReference type="InterPro" id="IPR050209">
    <property type="entry name" value="Rab_GTPases_membrane_traffic"/>
</dbReference>
<feature type="compositionally biased region" description="Low complexity" evidence="2">
    <location>
        <begin position="66"/>
        <end position="82"/>
    </location>
</feature>
<dbReference type="Pfam" id="PF00071">
    <property type="entry name" value="Ras"/>
    <property type="match status" value="2"/>
</dbReference>
<feature type="region of interest" description="Disordered" evidence="2">
    <location>
        <begin position="165"/>
        <end position="186"/>
    </location>
</feature>
<dbReference type="SUPFAM" id="SSF52540">
    <property type="entry name" value="P-loop containing nucleoside triphosphate hydrolases"/>
    <property type="match status" value="1"/>
</dbReference>
<evidence type="ECO:0000256" key="1">
    <source>
        <dbReference type="ARBA" id="ARBA00006270"/>
    </source>
</evidence>
<dbReference type="Proteomes" id="UP000237631">
    <property type="component" value="Unassembled WGS sequence"/>
</dbReference>
<feature type="compositionally biased region" description="Polar residues" evidence="2">
    <location>
        <begin position="165"/>
        <end position="179"/>
    </location>
</feature>
<name>A0A2S6CB66_9PEZI</name>
<dbReference type="PROSITE" id="PS51421">
    <property type="entry name" value="RAS"/>
    <property type="match status" value="1"/>
</dbReference>
<dbReference type="NCBIfam" id="TIGR00231">
    <property type="entry name" value="small_GTP"/>
    <property type="match status" value="1"/>
</dbReference>
<evidence type="ECO:0000313" key="3">
    <source>
        <dbReference type="EMBL" id="PPJ56992.1"/>
    </source>
</evidence>
<dbReference type="SMART" id="SM00175">
    <property type="entry name" value="RAB"/>
    <property type="match status" value="1"/>
</dbReference>
<dbReference type="PROSITE" id="PS51419">
    <property type="entry name" value="RAB"/>
    <property type="match status" value="1"/>
</dbReference>
<dbReference type="InterPro" id="IPR027417">
    <property type="entry name" value="P-loop_NTPase"/>
</dbReference>
<protein>
    <submittedName>
        <fullName evidence="3">Uncharacterized protein</fullName>
    </submittedName>
</protein>
<dbReference type="SMART" id="SM00173">
    <property type="entry name" value="RAS"/>
    <property type="match status" value="1"/>
</dbReference>
<feature type="region of interest" description="Disordered" evidence="2">
    <location>
        <begin position="66"/>
        <end position="93"/>
    </location>
</feature>
<evidence type="ECO:0000313" key="4">
    <source>
        <dbReference type="Proteomes" id="UP000237631"/>
    </source>
</evidence>
<gene>
    <name evidence="3" type="ORF">CBER1_00597</name>
</gene>
<dbReference type="GO" id="GO:0003924">
    <property type="term" value="F:GTPase activity"/>
    <property type="evidence" value="ECO:0007669"/>
    <property type="project" value="InterPro"/>
</dbReference>
<dbReference type="GO" id="GO:0005525">
    <property type="term" value="F:GTP binding"/>
    <property type="evidence" value="ECO:0007669"/>
    <property type="project" value="InterPro"/>
</dbReference>
<dbReference type="PRINTS" id="PR00449">
    <property type="entry name" value="RASTRNSFRMNG"/>
</dbReference>
<dbReference type="AlphaFoldDB" id="A0A2S6CB66"/>
<organism evidence="3 4">
    <name type="scientific">Cercospora berteroae</name>
    <dbReference type="NCBI Taxonomy" id="357750"/>
    <lineage>
        <taxon>Eukaryota</taxon>
        <taxon>Fungi</taxon>
        <taxon>Dikarya</taxon>
        <taxon>Ascomycota</taxon>
        <taxon>Pezizomycotina</taxon>
        <taxon>Dothideomycetes</taxon>
        <taxon>Dothideomycetidae</taxon>
        <taxon>Mycosphaerellales</taxon>
        <taxon>Mycosphaerellaceae</taxon>
        <taxon>Cercospora</taxon>
    </lineage>
</organism>
<dbReference type="OrthoDB" id="9989112at2759"/>
<dbReference type="SMART" id="SM00176">
    <property type="entry name" value="RAN"/>
    <property type="match status" value="1"/>
</dbReference>
<dbReference type="InterPro" id="IPR001806">
    <property type="entry name" value="Small_GTPase"/>
</dbReference>
<dbReference type="SMART" id="SM00174">
    <property type="entry name" value="RHO"/>
    <property type="match status" value="1"/>
</dbReference>
<reference evidence="4" key="1">
    <citation type="journal article" date="2017" name="bioRxiv">
        <title>Conservation of a gene cluster reveals novel cercosporin biosynthetic mechanisms and extends production to the genus Colletotrichum.</title>
        <authorList>
            <person name="de Jonge R."/>
            <person name="Ebert M.K."/>
            <person name="Huitt-Roehl C.R."/>
            <person name="Pal P."/>
            <person name="Suttle J.C."/>
            <person name="Spanner R.E."/>
            <person name="Neubauer J.D."/>
            <person name="Jurick W.M.II."/>
            <person name="Stott K.A."/>
            <person name="Secor G.A."/>
            <person name="Thomma B.P.H.J."/>
            <person name="Van de Peer Y."/>
            <person name="Townsend C.A."/>
            <person name="Bolton M.D."/>
        </authorList>
    </citation>
    <scope>NUCLEOTIDE SEQUENCE [LARGE SCALE GENOMIC DNA]</scope>
    <source>
        <strain evidence="4">CBS538.71</strain>
    </source>
</reference>
<feature type="region of interest" description="Disordered" evidence="2">
    <location>
        <begin position="232"/>
        <end position="251"/>
    </location>
</feature>
<evidence type="ECO:0000256" key="2">
    <source>
        <dbReference type="SAM" id="MobiDB-lite"/>
    </source>
</evidence>
<dbReference type="EMBL" id="PNEN01000503">
    <property type="protein sequence ID" value="PPJ56992.1"/>
    <property type="molecule type" value="Genomic_DNA"/>
</dbReference>
<dbReference type="InterPro" id="IPR005225">
    <property type="entry name" value="Small_GTP-bd"/>
</dbReference>
<dbReference type="PROSITE" id="PS51420">
    <property type="entry name" value="RHO"/>
    <property type="match status" value="1"/>
</dbReference>
<dbReference type="STRING" id="357750.A0A2S6CB66"/>
<sequence length="478" mass="52387">MAQTVGYDYISKIVSLGDSGSGKSSLTIRLCEGRFVSHHDVTIGVEFGSRIVPVGPPASLEYNINNPASAPKPATTPANNAKSKAKPQEPVQKHMKLSLWDTAGQETYKSITRSYFRGASGALLVFDITRRGTFASVTSWLHDLRQIAEDDIIVVLVGNKSDLAASSTVSGDSSAPNKRQVTKEEAEEWCKENKVMQYVETSAKSGENVERAFLEVAERIYQNIEAGKYDLNDRRSGVKGPGAGGGNAGRGVQLARTDKNAAKKAGIAVSWQSYAIRITPMHSIQRVPVGVQSTPQHQRYESSEAAGRLCWQLALANAVHILKVFASWNTSDRNGRELGNILGAVAGDNIDNHIVIAMRPIYDHAQSIKGRVGTPKDRTRVFERDVTTLDSGVWMRAHDLLQHQLAQLLRKHEAVLLSAATSFFKGLQDRFHIMCSAKEVDDPEEIELREKLEEVLVLATERLAMEVKPAADALFDAK</sequence>
<proteinExistence type="inferred from homology"/>
<comment type="caution">
    <text evidence="3">The sequence shown here is derived from an EMBL/GenBank/DDBJ whole genome shotgun (WGS) entry which is preliminary data.</text>
</comment>
<dbReference type="CDD" id="cd00154">
    <property type="entry name" value="Rab"/>
    <property type="match status" value="1"/>
</dbReference>
<dbReference type="PANTHER" id="PTHR47979">
    <property type="entry name" value="DRAB11-RELATED"/>
    <property type="match status" value="1"/>
</dbReference>
<comment type="similarity">
    <text evidence="1">Belongs to the small GTPase superfamily. Rab family.</text>
</comment>